<dbReference type="GO" id="GO:0017000">
    <property type="term" value="P:antibiotic biosynthetic process"/>
    <property type="evidence" value="ECO:0007669"/>
    <property type="project" value="UniProtKB-ARBA"/>
</dbReference>
<dbReference type="Gene3D" id="3.40.50.980">
    <property type="match status" value="2"/>
</dbReference>
<dbReference type="GO" id="GO:0043041">
    <property type="term" value="P:amino acid activation for nonribosomal peptide biosynthetic process"/>
    <property type="evidence" value="ECO:0007669"/>
    <property type="project" value="TreeGrafter"/>
</dbReference>
<dbReference type="AlphaFoldDB" id="A0A499UDK4"/>
<gene>
    <name evidence="6" type="ORF">SSPO_000260</name>
</gene>
<protein>
    <recommendedName>
        <fullName evidence="5">Carrier domain-containing protein</fullName>
    </recommendedName>
</protein>
<evidence type="ECO:0000313" key="6">
    <source>
        <dbReference type="EMBL" id="BBJ37308.1"/>
    </source>
</evidence>
<dbReference type="FunFam" id="3.30.300.30:FF:000010">
    <property type="entry name" value="Enterobactin synthetase component F"/>
    <property type="match status" value="1"/>
</dbReference>
<sequence>MTCGGVDLTYAELKHRADRLARVLGDAGVGIEEPVAVALPHSADLVVALLAVLKAGACYLPVDPGYPAERIAYLLGDCPPGAVITDRAHTGLFPDGLPKIVPGEADAPVPAAAPVTGLLPEHAAYVIYTSGSTGTPKGVVVPHHNVVRLFTATRDRFGFTEQDTWTLCHSYAFDFSVWEMWGALLHGGRLVIVPQDVVRSPEDLLDLLVREQVTVLSQTPSAFYALMRADRQAPATGDRLSLRHVVMGGEALDLGRIREWHTRHPHGAPRVVNMYGTTETTVHVTHLSLDEETVGRGGHSLIGCAIDDLRVYVLDGASRPVPPGVVGELYVAGAGVARGYLGRPGLTAERFLPDPYGPAGARMYRTGDRARPLGDGTFDFIGRADGQIKLRGHRIEPGEVEAALARDERVAQIAVVLREDAPGDQRLTAYVVAEPGADPTPAQLREGAARSLPSYMVPAAFVLLDRLPLTAHGKLDRGALPAPRAGSGHAVNPPRTPVERTLAALFAQTLDVPDVGVDDGFFELGGHSLLAAQLAARARERLGVPVTVRMLFEHPVLGAFAARVQRLVDTPEPATQRDSEGDPELLDTIERCAHGPLATCSTAQERLWFLEQLDTRVSLYMTPMLYWLRGETSHTALERALRQVVRRHDALRTTFVYRDGQLWQRVAEDSAVRLGREDLSRLPAPAREEAVRERVQRENARRFDLENGPLLVAHLVRTGPEEHALIINLHHLVSDGHSTQVFLRELGACYRAALRGEEDTPSLPEPPVQYVDYAHWQRTWAVSGGAASQLDYWRKQLANLPEVGYLPEHPSDSGRRDVRGEEYRFPLPPSLADAVTRLCAEEDATPFMLLLTVFQLLLAQRSGQDDIAVGTPILNRRRPEVRDLIGFFANTLVLRSDMSRQGASFRTLLRRTREVTLGAFVHQEVPFERLVEELRPNRGVSQSPLFGAVFTMQYGDDRAQWPQVRVEPMRDMPIGTTVWDLTLTVVDEGGELTAYLDYRTDLFEAAGIERMAQEYTELLERCVTQPDSLVQDGAKGLGSCE</sequence>
<dbReference type="GO" id="GO:0005829">
    <property type="term" value="C:cytosol"/>
    <property type="evidence" value="ECO:0007669"/>
    <property type="project" value="TreeGrafter"/>
</dbReference>
<evidence type="ECO:0000256" key="1">
    <source>
        <dbReference type="ARBA" id="ARBA00001957"/>
    </source>
</evidence>
<dbReference type="InterPro" id="IPR045851">
    <property type="entry name" value="AMP-bd_C_sf"/>
</dbReference>
<dbReference type="PANTHER" id="PTHR45527">
    <property type="entry name" value="NONRIBOSOMAL PEPTIDE SYNTHETASE"/>
    <property type="match status" value="1"/>
</dbReference>
<dbReference type="Pfam" id="PF00668">
    <property type="entry name" value="Condensation"/>
    <property type="match status" value="1"/>
</dbReference>
<dbReference type="InterPro" id="IPR023213">
    <property type="entry name" value="CAT-like_dom_sf"/>
</dbReference>
<dbReference type="InterPro" id="IPR001242">
    <property type="entry name" value="Condensation_dom"/>
</dbReference>
<accession>A0A499UDK4</accession>
<evidence type="ECO:0000313" key="7">
    <source>
        <dbReference type="Proteomes" id="UP000463951"/>
    </source>
</evidence>
<dbReference type="FunFam" id="3.40.50.980:FF:000001">
    <property type="entry name" value="Non-ribosomal peptide synthetase"/>
    <property type="match status" value="1"/>
</dbReference>
<dbReference type="CDD" id="cd19531">
    <property type="entry name" value="LCL_NRPS-like"/>
    <property type="match status" value="1"/>
</dbReference>
<dbReference type="Gene3D" id="1.10.1200.10">
    <property type="entry name" value="ACP-like"/>
    <property type="match status" value="1"/>
</dbReference>
<dbReference type="InterPro" id="IPR010071">
    <property type="entry name" value="AA_adenyl_dom"/>
</dbReference>
<dbReference type="SUPFAM" id="SSF52777">
    <property type="entry name" value="CoA-dependent acyltransferases"/>
    <property type="match status" value="2"/>
</dbReference>
<dbReference type="FunFam" id="3.40.50.12780:FF:000012">
    <property type="entry name" value="Non-ribosomal peptide synthetase"/>
    <property type="match status" value="1"/>
</dbReference>
<proteinExistence type="inferred from homology"/>
<dbReference type="CDD" id="cd17643">
    <property type="entry name" value="A_NRPS_Cytc1-like"/>
    <property type="match status" value="1"/>
</dbReference>
<dbReference type="InterPro" id="IPR020845">
    <property type="entry name" value="AMP-binding_CS"/>
</dbReference>
<dbReference type="Gene3D" id="2.30.38.10">
    <property type="entry name" value="Luciferase, Domain 3"/>
    <property type="match status" value="1"/>
</dbReference>
<dbReference type="GO" id="GO:0044550">
    <property type="term" value="P:secondary metabolite biosynthetic process"/>
    <property type="evidence" value="ECO:0007669"/>
    <property type="project" value="UniProtKB-ARBA"/>
</dbReference>
<evidence type="ECO:0000256" key="2">
    <source>
        <dbReference type="ARBA" id="ARBA00006432"/>
    </source>
</evidence>
<evidence type="ECO:0000259" key="5">
    <source>
        <dbReference type="PROSITE" id="PS50075"/>
    </source>
</evidence>
<feature type="domain" description="Carrier" evidence="5">
    <location>
        <begin position="493"/>
        <end position="568"/>
    </location>
</feature>
<dbReference type="Pfam" id="PF13193">
    <property type="entry name" value="AMP-binding_C"/>
    <property type="match status" value="1"/>
</dbReference>
<dbReference type="Gene3D" id="3.30.559.10">
    <property type="entry name" value="Chloramphenicol acetyltransferase-like domain"/>
    <property type="match status" value="1"/>
</dbReference>
<dbReference type="NCBIfam" id="TIGR01733">
    <property type="entry name" value="AA-adenyl-dom"/>
    <property type="match status" value="1"/>
</dbReference>
<name>A0A499UDK4_9ACTN</name>
<comment type="similarity">
    <text evidence="2">Belongs to the ATP-dependent AMP-binding enzyme family.</text>
</comment>
<dbReference type="Proteomes" id="UP000463951">
    <property type="component" value="Chromosome"/>
</dbReference>
<dbReference type="Pfam" id="PF00501">
    <property type="entry name" value="AMP-binding"/>
    <property type="match status" value="1"/>
</dbReference>
<dbReference type="GO" id="GO:0008610">
    <property type="term" value="P:lipid biosynthetic process"/>
    <property type="evidence" value="ECO:0007669"/>
    <property type="project" value="UniProtKB-ARBA"/>
</dbReference>
<dbReference type="SUPFAM" id="SSF56801">
    <property type="entry name" value="Acetyl-CoA synthetase-like"/>
    <property type="match status" value="1"/>
</dbReference>
<reference evidence="6 7" key="1">
    <citation type="journal article" date="2020" name="Int. J. Syst. Evol. Microbiol.">
        <title>Reclassification of Streptomyces castelarensis and Streptomyces sporoclivatus as later heterotypic synonyms of Streptomyces antimycoticus.</title>
        <authorList>
            <person name="Komaki H."/>
            <person name="Tamura T."/>
        </authorList>
    </citation>
    <scope>NUCLEOTIDE SEQUENCE [LARGE SCALE GENOMIC DNA]</scope>
    <source>
        <strain evidence="6 7">NBRC 100767</strain>
    </source>
</reference>
<dbReference type="InterPro" id="IPR025110">
    <property type="entry name" value="AMP-bd_C"/>
</dbReference>
<dbReference type="InterPro" id="IPR006162">
    <property type="entry name" value="Ppantetheine_attach_site"/>
</dbReference>
<evidence type="ECO:0000256" key="4">
    <source>
        <dbReference type="ARBA" id="ARBA00022553"/>
    </source>
</evidence>
<dbReference type="SUPFAM" id="SSF47336">
    <property type="entry name" value="ACP-like"/>
    <property type="match status" value="1"/>
</dbReference>
<dbReference type="EMBL" id="AP019620">
    <property type="protein sequence ID" value="BBJ37308.1"/>
    <property type="molecule type" value="Genomic_DNA"/>
</dbReference>
<dbReference type="PROSITE" id="PS50075">
    <property type="entry name" value="CARRIER"/>
    <property type="match status" value="1"/>
</dbReference>
<dbReference type="PANTHER" id="PTHR45527:SF14">
    <property type="entry name" value="PLIPASTATIN SYNTHASE SUBUNIT B"/>
    <property type="match status" value="1"/>
</dbReference>
<dbReference type="PROSITE" id="PS00012">
    <property type="entry name" value="PHOSPHOPANTETHEINE"/>
    <property type="match status" value="1"/>
</dbReference>
<keyword evidence="4" id="KW-0597">Phosphoprotein</keyword>
<dbReference type="InterPro" id="IPR009081">
    <property type="entry name" value="PP-bd_ACP"/>
</dbReference>
<dbReference type="InterPro" id="IPR020806">
    <property type="entry name" value="PKS_PP-bd"/>
</dbReference>
<dbReference type="GO" id="GO:0031177">
    <property type="term" value="F:phosphopantetheine binding"/>
    <property type="evidence" value="ECO:0007669"/>
    <property type="project" value="InterPro"/>
</dbReference>
<evidence type="ECO:0000256" key="3">
    <source>
        <dbReference type="ARBA" id="ARBA00022450"/>
    </source>
</evidence>
<dbReference type="FunFam" id="1.10.1200.10:FF:000005">
    <property type="entry name" value="Nonribosomal peptide synthetase 1"/>
    <property type="match status" value="1"/>
</dbReference>
<dbReference type="GO" id="GO:0003824">
    <property type="term" value="F:catalytic activity"/>
    <property type="evidence" value="ECO:0007669"/>
    <property type="project" value="InterPro"/>
</dbReference>
<dbReference type="FunFam" id="3.40.50.980:FF:000002">
    <property type="entry name" value="Enterobactin synthetase component F"/>
    <property type="match status" value="1"/>
</dbReference>
<dbReference type="Pfam" id="PF00550">
    <property type="entry name" value="PP-binding"/>
    <property type="match status" value="1"/>
</dbReference>
<dbReference type="PROSITE" id="PS00455">
    <property type="entry name" value="AMP_BINDING"/>
    <property type="match status" value="1"/>
</dbReference>
<dbReference type="Gene3D" id="3.30.300.30">
    <property type="match status" value="1"/>
</dbReference>
<dbReference type="InterPro" id="IPR036736">
    <property type="entry name" value="ACP-like_sf"/>
</dbReference>
<comment type="cofactor">
    <cofactor evidence="1">
        <name>pantetheine 4'-phosphate</name>
        <dbReference type="ChEBI" id="CHEBI:47942"/>
    </cofactor>
</comment>
<dbReference type="FunFam" id="2.30.38.10:FF:000001">
    <property type="entry name" value="Non-ribosomal peptide synthetase PvdI"/>
    <property type="match status" value="1"/>
</dbReference>
<dbReference type="InterPro" id="IPR000873">
    <property type="entry name" value="AMP-dep_synth/lig_dom"/>
</dbReference>
<dbReference type="SMART" id="SM00823">
    <property type="entry name" value="PKS_PP"/>
    <property type="match status" value="1"/>
</dbReference>
<organism evidence="6 7">
    <name type="scientific">Streptomyces antimycoticus</name>
    <dbReference type="NCBI Taxonomy" id="68175"/>
    <lineage>
        <taxon>Bacteria</taxon>
        <taxon>Bacillati</taxon>
        <taxon>Actinomycetota</taxon>
        <taxon>Actinomycetes</taxon>
        <taxon>Kitasatosporales</taxon>
        <taxon>Streptomycetaceae</taxon>
        <taxon>Streptomyces</taxon>
        <taxon>Streptomyces violaceusniger group</taxon>
    </lineage>
</organism>
<dbReference type="Gene3D" id="3.30.559.30">
    <property type="entry name" value="Nonribosomal peptide synthetase, condensation domain"/>
    <property type="match status" value="1"/>
</dbReference>
<keyword evidence="3" id="KW-0596">Phosphopantetheine</keyword>